<protein>
    <recommendedName>
        <fullName evidence="1">Beta-lactamase-related domain-containing protein</fullName>
    </recommendedName>
</protein>
<dbReference type="InterPro" id="IPR012338">
    <property type="entry name" value="Beta-lactam/transpept-like"/>
</dbReference>
<dbReference type="EMBL" id="AGNL01021034">
    <property type="protein sequence ID" value="EJK60486.1"/>
    <property type="molecule type" value="Genomic_DNA"/>
</dbReference>
<dbReference type="Gene3D" id="3.40.710.10">
    <property type="entry name" value="DD-peptidase/beta-lactamase superfamily"/>
    <property type="match status" value="1"/>
</dbReference>
<proteinExistence type="predicted"/>
<feature type="domain" description="Beta-lactamase-related" evidence="1">
    <location>
        <begin position="216"/>
        <end position="415"/>
    </location>
</feature>
<dbReference type="OrthoDB" id="5946976at2759"/>
<accession>K0SHJ7</accession>
<dbReference type="AlphaFoldDB" id="K0SHJ7"/>
<dbReference type="InterPro" id="IPR001466">
    <property type="entry name" value="Beta-lactam-related"/>
</dbReference>
<dbReference type="PANTHER" id="PTHR43283">
    <property type="entry name" value="BETA-LACTAMASE-RELATED"/>
    <property type="match status" value="1"/>
</dbReference>
<dbReference type="SUPFAM" id="SSF56601">
    <property type="entry name" value="beta-lactamase/transpeptidase-like"/>
    <property type="match status" value="1"/>
</dbReference>
<evidence type="ECO:0000313" key="2">
    <source>
        <dbReference type="EMBL" id="EJK60486.1"/>
    </source>
</evidence>
<feature type="non-terminal residue" evidence="2">
    <location>
        <position position="1"/>
    </location>
</feature>
<dbReference type="eggNOG" id="ENOG502S55Z">
    <property type="taxonomic scope" value="Eukaryota"/>
</dbReference>
<dbReference type="InterPro" id="IPR050789">
    <property type="entry name" value="Diverse_Enzym_Activities"/>
</dbReference>
<gene>
    <name evidence="2" type="ORF">THAOC_19154</name>
</gene>
<reference evidence="2 3" key="1">
    <citation type="journal article" date="2012" name="Genome Biol.">
        <title>Genome and low-iron response of an oceanic diatom adapted to chronic iron limitation.</title>
        <authorList>
            <person name="Lommer M."/>
            <person name="Specht M."/>
            <person name="Roy A.S."/>
            <person name="Kraemer L."/>
            <person name="Andreson R."/>
            <person name="Gutowska M.A."/>
            <person name="Wolf J."/>
            <person name="Bergner S.V."/>
            <person name="Schilhabel M.B."/>
            <person name="Klostermeier U.C."/>
            <person name="Beiko R.G."/>
            <person name="Rosenstiel P."/>
            <person name="Hippler M."/>
            <person name="Laroche J."/>
        </authorList>
    </citation>
    <scope>NUCLEOTIDE SEQUENCE [LARGE SCALE GENOMIC DNA]</scope>
    <source>
        <strain evidence="2 3">CCMP1005</strain>
    </source>
</reference>
<keyword evidence="3" id="KW-1185">Reference proteome</keyword>
<dbReference type="Proteomes" id="UP000266841">
    <property type="component" value="Unassembled WGS sequence"/>
</dbReference>
<sequence length="636" mass="70534">PGLPVYNANNPRIGTPYDGSQRSLAANDDCTVSGKQSGTRSHKTQLTTNLCIQLVENRVIRDTPDEVGFGASATDYLAPAVNLDCHLLNATCSPWWKGEFPGFHLVNLNSFFTMYFPKPAFVDLKGTKVDLAPRAAGGRQFLQFNYDKYFEPAGHKDMIQSISRGGTGSAKYLGDCCIGKAASVLDLEVKLYPTTDQTGTVKLYPDVPTAPEETTKTVEEILKDGSVSTDGFIVLHGGEIVVEKYYKAPQQSGSEFDLQTTNHRIWSQTKGFVGLMVEMLIDNGKVNEGYLISQYIPELKSSDVFHDVTIRQLLDMSTDFVTTDYSPFDPLDIKSFILDNNKHKRTPSPDVEYPANKPDHGFCAATPMPSYLSLKQCEHGEKFGYRDTNTQILGWLVDKVKGDGDQALSDDIWAKIEAEGDMAIKKNRLNRIGLAFRTTKGLLTGQQAAWLGSVILDGGNKTQFAASKQLPLPGNLGRRAYRNFNCLVNKEFGGIRYNDTYRDNTFLPVGGTCDNYPVVESYLKAMERKEGNYNPKQESFSYRSQFWVLNGRMMCMLGYRGNHVFIIPEADVVIAKSASPPDIAYFDDTYGAMGDENGQIRMALEIAAHYIDKQNSQPPTSIKKEFIAKHVGHGSA</sequence>
<dbReference type="Pfam" id="PF00144">
    <property type="entry name" value="Beta-lactamase"/>
    <property type="match status" value="1"/>
</dbReference>
<organism evidence="2 3">
    <name type="scientific">Thalassiosira oceanica</name>
    <name type="common">Marine diatom</name>
    <dbReference type="NCBI Taxonomy" id="159749"/>
    <lineage>
        <taxon>Eukaryota</taxon>
        <taxon>Sar</taxon>
        <taxon>Stramenopiles</taxon>
        <taxon>Ochrophyta</taxon>
        <taxon>Bacillariophyta</taxon>
        <taxon>Coscinodiscophyceae</taxon>
        <taxon>Thalassiosirophycidae</taxon>
        <taxon>Thalassiosirales</taxon>
        <taxon>Thalassiosiraceae</taxon>
        <taxon>Thalassiosira</taxon>
    </lineage>
</organism>
<evidence type="ECO:0000259" key="1">
    <source>
        <dbReference type="Pfam" id="PF00144"/>
    </source>
</evidence>
<name>K0SHJ7_THAOC</name>
<evidence type="ECO:0000313" key="3">
    <source>
        <dbReference type="Proteomes" id="UP000266841"/>
    </source>
</evidence>
<dbReference type="PANTHER" id="PTHR43283:SF7">
    <property type="entry name" value="BETA-LACTAMASE-RELATED DOMAIN-CONTAINING PROTEIN"/>
    <property type="match status" value="1"/>
</dbReference>
<comment type="caution">
    <text evidence="2">The sequence shown here is derived from an EMBL/GenBank/DDBJ whole genome shotgun (WGS) entry which is preliminary data.</text>
</comment>